<sequence length="113" mass="11944">MKQKQVCWTRRMECFHGKARRGAVPVLNPKLDWQEFMELTGPVGVGPGAPSPQSEVLSIGCKPARGALKRGRLLGGDAAMVRIGAGMSAWRATLGPGLSCACVCACAFPVMCV</sequence>
<dbReference type="EMBL" id="AF045466">
    <property type="protein sequence ID" value="AAC25087.1"/>
    <property type="molecule type" value="Genomic_DNA"/>
</dbReference>
<gene>
    <name evidence="1" type="primary">AC115</name>
</gene>
<dbReference type="EMBL" id="AF045467">
    <property type="protein sequence ID" value="AAC25088.1"/>
    <property type="molecule type" value="mRNA"/>
</dbReference>
<dbReference type="PIR" id="T07935">
    <property type="entry name" value="T07935"/>
</dbReference>
<reference evidence="1" key="2">
    <citation type="journal article" date="1999" name="Plant Mol. Biol.">
        <title>Cloning and characterization of the nuclear AC115 gene of Chlamydomonas reinhardtii.</title>
        <authorList>
            <person name="Rattanachaikunsopon P."/>
            <person name="Rosch C."/>
            <person name="Kuchka M.R."/>
        </authorList>
    </citation>
    <scope>NUCLEOTIDE SEQUENCE</scope>
</reference>
<protein>
    <submittedName>
        <fullName evidence="1">Ac115p</fullName>
    </submittedName>
</protein>
<proteinExistence type="evidence at transcript level"/>
<accession>O82765</accession>
<evidence type="ECO:0000313" key="1">
    <source>
        <dbReference type="EMBL" id="AAC25088.1"/>
    </source>
</evidence>
<organism evidence="1">
    <name type="scientific">Chlamydomonas reinhardtii</name>
    <name type="common">Chlamydomonas smithii</name>
    <dbReference type="NCBI Taxonomy" id="3055"/>
    <lineage>
        <taxon>Eukaryota</taxon>
        <taxon>Viridiplantae</taxon>
        <taxon>Chlorophyta</taxon>
        <taxon>core chlorophytes</taxon>
        <taxon>Chlorophyceae</taxon>
        <taxon>CS clade</taxon>
        <taxon>Chlamydomonadales</taxon>
        <taxon>Chlamydomonadaceae</taxon>
        <taxon>Chlamydomonas</taxon>
    </lineage>
</organism>
<reference evidence="1" key="1">
    <citation type="journal article" date="1995" name="Curr. Genet.">
        <title>A nuclear suppressor overcomes defects in the synthesis of the chloroplast psbD gene product caused by mutations in two distinct nuclear genes of Chlamydomonas.</title>
        <authorList>
            <person name="Wu H.Y."/>
            <person name="Kuchka M.R."/>
        </authorList>
    </citation>
    <scope>NUCLEOTIDE SEQUENCE</scope>
</reference>
<dbReference type="AlphaFoldDB" id="O82765"/>
<name>O82765_CHLRE</name>